<accession>A0A8J2LAZ8</accession>
<evidence type="ECO:0000313" key="1">
    <source>
        <dbReference type="EMBL" id="CAG7828982.1"/>
    </source>
</evidence>
<dbReference type="EMBL" id="CAJVCH010549637">
    <property type="protein sequence ID" value="CAG7828982.1"/>
    <property type="molecule type" value="Genomic_DNA"/>
</dbReference>
<evidence type="ECO:0000313" key="2">
    <source>
        <dbReference type="Proteomes" id="UP000708208"/>
    </source>
</evidence>
<dbReference type="Proteomes" id="UP000708208">
    <property type="component" value="Unassembled WGS sequence"/>
</dbReference>
<protein>
    <submittedName>
        <fullName evidence="1">Uncharacterized protein</fullName>
    </submittedName>
</protein>
<name>A0A8J2LAZ8_9HEXA</name>
<proteinExistence type="predicted"/>
<organism evidence="1 2">
    <name type="scientific">Allacma fusca</name>
    <dbReference type="NCBI Taxonomy" id="39272"/>
    <lineage>
        <taxon>Eukaryota</taxon>
        <taxon>Metazoa</taxon>
        <taxon>Ecdysozoa</taxon>
        <taxon>Arthropoda</taxon>
        <taxon>Hexapoda</taxon>
        <taxon>Collembola</taxon>
        <taxon>Symphypleona</taxon>
        <taxon>Sminthuridae</taxon>
        <taxon>Allacma</taxon>
    </lineage>
</organism>
<sequence>MNNSVLRQKGLGLSCTKLLVLKQKRVKLRIKFRL</sequence>
<keyword evidence="2" id="KW-1185">Reference proteome</keyword>
<reference evidence="1" key="1">
    <citation type="submission" date="2021-06" db="EMBL/GenBank/DDBJ databases">
        <authorList>
            <person name="Hodson N. C."/>
            <person name="Mongue J. A."/>
            <person name="Jaron S. K."/>
        </authorList>
    </citation>
    <scope>NUCLEOTIDE SEQUENCE</scope>
</reference>
<dbReference type="AlphaFoldDB" id="A0A8J2LAZ8"/>
<comment type="caution">
    <text evidence="1">The sequence shown here is derived from an EMBL/GenBank/DDBJ whole genome shotgun (WGS) entry which is preliminary data.</text>
</comment>
<gene>
    <name evidence="1" type="ORF">AFUS01_LOCUS38870</name>
</gene>